<organism evidence="1 2">
    <name type="scientific">Cyclotella atomus</name>
    <dbReference type="NCBI Taxonomy" id="382360"/>
    <lineage>
        <taxon>Eukaryota</taxon>
        <taxon>Sar</taxon>
        <taxon>Stramenopiles</taxon>
        <taxon>Ochrophyta</taxon>
        <taxon>Bacillariophyta</taxon>
        <taxon>Coscinodiscophyceae</taxon>
        <taxon>Thalassiosirophycidae</taxon>
        <taxon>Stephanodiscales</taxon>
        <taxon>Stephanodiscaceae</taxon>
        <taxon>Cyclotella</taxon>
    </lineage>
</organism>
<dbReference type="Proteomes" id="UP001530400">
    <property type="component" value="Unassembled WGS sequence"/>
</dbReference>
<evidence type="ECO:0008006" key="3">
    <source>
        <dbReference type="Google" id="ProtNLM"/>
    </source>
</evidence>
<dbReference type="InterPro" id="IPR023393">
    <property type="entry name" value="START-like_dom_sf"/>
</dbReference>
<comment type="caution">
    <text evidence="1">The sequence shown here is derived from an EMBL/GenBank/DDBJ whole genome shotgun (WGS) entry which is preliminary data.</text>
</comment>
<sequence>MTATKKSKIHQHFSHDKGLLRTLTLSWLAVLVVGLALKKGLELFPNHINSLLPSFSFSRLISSNESDPSWQHVEFHGDVELFRRPMALVLEEYAPFFSTKATGLYAYRAVTAVDLPIEALLHVFRDTPNNGVWMKDLKEAEVSHKSGAHHTDANIQVQTAAVRHRYNVPIPGVSDREFYMHQKVTSIENSKGKHVKVTFEFEPFNEKDDKMEMFASTCFGCVRATKLAKWTFTSLNDSSTKIELEVAADPNMPFTNFFVNIYQKMWPHANIHGLVTAARHHLHRNDEIQVTNVLFKLFPLKM</sequence>
<evidence type="ECO:0000313" key="1">
    <source>
        <dbReference type="EMBL" id="KAL3784852.1"/>
    </source>
</evidence>
<reference evidence="1 2" key="1">
    <citation type="submission" date="2024-10" db="EMBL/GenBank/DDBJ databases">
        <title>Updated reference genomes for cyclostephanoid diatoms.</title>
        <authorList>
            <person name="Roberts W.R."/>
            <person name="Alverson A.J."/>
        </authorList>
    </citation>
    <scope>NUCLEOTIDE SEQUENCE [LARGE SCALE GENOMIC DNA]</scope>
    <source>
        <strain evidence="1 2">AJA010-31</strain>
    </source>
</reference>
<gene>
    <name evidence="1" type="ORF">ACHAWO_007778</name>
</gene>
<keyword evidence="2" id="KW-1185">Reference proteome</keyword>
<dbReference type="EMBL" id="JALLPJ020000712">
    <property type="protein sequence ID" value="KAL3784852.1"/>
    <property type="molecule type" value="Genomic_DNA"/>
</dbReference>
<protein>
    <recommendedName>
        <fullName evidence="3">Coenzyme Q-binding protein COQ10 START domain-containing protein</fullName>
    </recommendedName>
</protein>
<dbReference type="Gene3D" id="3.30.530.20">
    <property type="match status" value="1"/>
</dbReference>
<name>A0ABD3PAS3_9STRA</name>
<evidence type="ECO:0000313" key="2">
    <source>
        <dbReference type="Proteomes" id="UP001530400"/>
    </source>
</evidence>
<accession>A0ABD3PAS3</accession>
<dbReference type="SUPFAM" id="SSF55961">
    <property type="entry name" value="Bet v1-like"/>
    <property type="match status" value="1"/>
</dbReference>
<proteinExistence type="predicted"/>
<dbReference type="AlphaFoldDB" id="A0ABD3PAS3"/>